<comment type="caution">
    <text evidence="2">The sequence shown here is derived from an EMBL/GenBank/DDBJ whole genome shotgun (WGS) entry which is preliminary data.</text>
</comment>
<sequence>MQYLVLNVVDMNRCCYGRPLELTANLAQLFLHVENIGISMLLHNDLVPCQSLRRPFNWITVDSQPTDVLAASEHCQVSCGGAISSFCWRTSSATIAGGGGAAGERVSEQCIHGRLCGRGWAAMGRVGGKHAAGSGVASPQHAGEGKASEWRVGMKGQPPRSAGIRRLRWCGRRPAGSGPRSRTSRQHAAAMHC</sequence>
<dbReference type="EMBL" id="MCFL01000042">
    <property type="protein sequence ID" value="ORZ32770.1"/>
    <property type="molecule type" value="Genomic_DNA"/>
</dbReference>
<dbReference type="AlphaFoldDB" id="A0A1Y2HDV6"/>
<keyword evidence="3" id="KW-1185">Reference proteome</keyword>
<gene>
    <name evidence="2" type="ORF">BCR44DRAFT_353900</name>
</gene>
<organism evidence="2 3">
    <name type="scientific">Catenaria anguillulae PL171</name>
    <dbReference type="NCBI Taxonomy" id="765915"/>
    <lineage>
        <taxon>Eukaryota</taxon>
        <taxon>Fungi</taxon>
        <taxon>Fungi incertae sedis</taxon>
        <taxon>Blastocladiomycota</taxon>
        <taxon>Blastocladiomycetes</taxon>
        <taxon>Blastocladiales</taxon>
        <taxon>Catenariaceae</taxon>
        <taxon>Catenaria</taxon>
    </lineage>
</organism>
<protein>
    <submittedName>
        <fullName evidence="2">Uncharacterized protein</fullName>
    </submittedName>
</protein>
<evidence type="ECO:0000256" key="1">
    <source>
        <dbReference type="SAM" id="MobiDB-lite"/>
    </source>
</evidence>
<accession>A0A1Y2HDV6</accession>
<dbReference type="Proteomes" id="UP000193411">
    <property type="component" value="Unassembled WGS sequence"/>
</dbReference>
<evidence type="ECO:0000313" key="3">
    <source>
        <dbReference type="Proteomes" id="UP000193411"/>
    </source>
</evidence>
<evidence type="ECO:0000313" key="2">
    <source>
        <dbReference type="EMBL" id="ORZ32770.1"/>
    </source>
</evidence>
<reference evidence="2 3" key="1">
    <citation type="submission" date="2016-07" db="EMBL/GenBank/DDBJ databases">
        <title>Pervasive Adenine N6-methylation of Active Genes in Fungi.</title>
        <authorList>
            <consortium name="DOE Joint Genome Institute"/>
            <person name="Mondo S.J."/>
            <person name="Dannebaum R.O."/>
            <person name="Kuo R.C."/>
            <person name="Labutti K."/>
            <person name="Haridas S."/>
            <person name="Kuo A."/>
            <person name="Salamov A."/>
            <person name="Ahrendt S.R."/>
            <person name="Lipzen A."/>
            <person name="Sullivan W."/>
            <person name="Andreopoulos W.B."/>
            <person name="Clum A."/>
            <person name="Lindquist E."/>
            <person name="Daum C."/>
            <person name="Ramamoorthy G.K."/>
            <person name="Gryganskyi A."/>
            <person name="Culley D."/>
            <person name="Magnuson J.K."/>
            <person name="James T.Y."/>
            <person name="O'Malley M.A."/>
            <person name="Stajich J.E."/>
            <person name="Spatafora J.W."/>
            <person name="Visel A."/>
            <person name="Grigoriev I.V."/>
        </authorList>
    </citation>
    <scope>NUCLEOTIDE SEQUENCE [LARGE SCALE GENOMIC DNA]</scope>
    <source>
        <strain evidence="2 3">PL171</strain>
    </source>
</reference>
<feature type="region of interest" description="Disordered" evidence="1">
    <location>
        <begin position="129"/>
        <end position="193"/>
    </location>
</feature>
<feature type="compositionally biased region" description="Low complexity" evidence="1">
    <location>
        <begin position="172"/>
        <end position="181"/>
    </location>
</feature>
<proteinExistence type="predicted"/>
<name>A0A1Y2HDV6_9FUNG</name>